<dbReference type="EMBL" id="JARBHB010000014">
    <property type="protein sequence ID" value="KAJ8868347.1"/>
    <property type="molecule type" value="Genomic_DNA"/>
</dbReference>
<feature type="region of interest" description="Disordered" evidence="1">
    <location>
        <begin position="365"/>
        <end position="388"/>
    </location>
</feature>
<comment type="caution">
    <text evidence="2">The sequence shown here is derived from an EMBL/GenBank/DDBJ whole genome shotgun (WGS) entry which is preliminary data.</text>
</comment>
<keyword evidence="3" id="KW-1185">Reference proteome</keyword>
<proteinExistence type="predicted"/>
<sequence>MELHIISVQLREEIADTRGELESLRNNVHYRQVKMKYALPTSKNVQTAGQSQYYRNLAHKWEHCCFTRLNCGRRRCQIVGGGGAKLWVEEVPNCGWRRCQIVGGGGAKLWVEEVPNCGQRRCQIVGGGGAKLWAEEVPNCGRRRCQIVGGGGAKLWVEEVPNFEGRAQLHCEKFLPVKGKMLETHLSEMNERSHHLDPPISYEEFVAMVLHHFPYRYQTHWTERHPSDINLFREDLLTYDQIDRLQRQKINRESDHSVYRRGGRWRGPRVRIVTLSNRTPMQLRQVTRPIREEARKIWTYLHLVQLKCHPAEQEEMGVHQVSANMAQGMSTQNHLGFAVHLGRGYFFNHDTLEPHTLAFITASPRGTCGTSNNPVHQNSSYKNRSLKW</sequence>
<accession>A0ABQ9GA40</accession>
<evidence type="ECO:0000313" key="2">
    <source>
        <dbReference type="EMBL" id="KAJ8868347.1"/>
    </source>
</evidence>
<feature type="compositionally biased region" description="Polar residues" evidence="1">
    <location>
        <begin position="368"/>
        <end position="388"/>
    </location>
</feature>
<organism evidence="2 3">
    <name type="scientific">Dryococelus australis</name>
    <dbReference type="NCBI Taxonomy" id="614101"/>
    <lineage>
        <taxon>Eukaryota</taxon>
        <taxon>Metazoa</taxon>
        <taxon>Ecdysozoa</taxon>
        <taxon>Arthropoda</taxon>
        <taxon>Hexapoda</taxon>
        <taxon>Insecta</taxon>
        <taxon>Pterygota</taxon>
        <taxon>Neoptera</taxon>
        <taxon>Polyneoptera</taxon>
        <taxon>Phasmatodea</taxon>
        <taxon>Verophasmatodea</taxon>
        <taxon>Anareolatae</taxon>
        <taxon>Phasmatidae</taxon>
        <taxon>Eurycanthinae</taxon>
        <taxon>Dryococelus</taxon>
    </lineage>
</organism>
<evidence type="ECO:0000256" key="1">
    <source>
        <dbReference type="SAM" id="MobiDB-lite"/>
    </source>
</evidence>
<reference evidence="2 3" key="1">
    <citation type="submission" date="2023-02" db="EMBL/GenBank/DDBJ databases">
        <title>LHISI_Scaffold_Assembly.</title>
        <authorList>
            <person name="Stuart O.P."/>
            <person name="Cleave R."/>
            <person name="Magrath M.J.L."/>
            <person name="Mikheyev A.S."/>
        </authorList>
    </citation>
    <scope>NUCLEOTIDE SEQUENCE [LARGE SCALE GENOMIC DNA]</scope>
    <source>
        <strain evidence="2">Daus_M_001</strain>
        <tissue evidence="2">Leg muscle</tissue>
    </source>
</reference>
<dbReference type="Proteomes" id="UP001159363">
    <property type="component" value="Chromosome 13"/>
</dbReference>
<name>A0ABQ9GA40_9NEOP</name>
<evidence type="ECO:0000313" key="3">
    <source>
        <dbReference type="Proteomes" id="UP001159363"/>
    </source>
</evidence>
<gene>
    <name evidence="2" type="ORF">PR048_029863</name>
</gene>
<protein>
    <submittedName>
        <fullName evidence="2">Uncharacterized protein</fullName>
    </submittedName>
</protein>